<accession>A0A410H2D6</accession>
<evidence type="ECO:0000313" key="2">
    <source>
        <dbReference type="Proteomes" id="UP000285478"/>
    </source>
</evidence>
<dbReference type="EMBL" id="CP035033">
    <property type="protein sequence ID" value="QAB15089.1"/>
    <property type="molecule type" value="Genomic_DNA"/>
</dbReference>
<evidence type="ECO:0000313" key="1">
    <source>
        <dbReference type="EMBL" id="QAB15089.1"/>
    </source>
</evidence>
<sequence length="265" mass="29524">MLKEFVQFYTTPSSRLARKMGFLHEAIAMSARHQRCQQSWQPHFEQCQAAIRQAVAECTSFRHIVVLGAGSLNDIPLSFLSQTFASVTLVDMVFLKPARRQAAEYDNVTLLEADVSGCLAKVEQGGSVVEPPSLPGIEPEKVDCVVSLNLATQLPLIPVRWLMDRFGLSEAKADAFGKALIQAHLAYLNRFGGVKCLIADREMREYDRSGRLTDQLDPAWDVPLPAYELAWDWEVIPFGESSENAELCQKNRVGVSIWPSREGAV</sequence>
<proteinExistence type="predicted"/>
<dbReference type="KEGG" id="htr:EPV75_05090"/>
<reference evidence="1 2" key="1">
    <citation type="journal article" date="2018" name="Environ. Microbiol.">
        <title>Genomes of ubiquitous marine and hypersaline Hydrogenovibrio, Thiomicrorhabdus and Thiomicrospira spp. encode a diversity of mechanisms to sustain chemolithoautotrophy in heterogeneous environments.</title>
        <authorList>
            <person name="Scott K.M."/>
            <person name="Williams J."/>
            <person name="Porter C.M.B."/>
            <person name="Russel S."/>
            <person name="Harmer T.L."/>
            <person name="Paul J.H."/>
            <person name="Antonen K.M."/>
            <person name="Bridges M.K."/>
            <person name="Camper G.J."/>
            <person name="Campla C.K."/>
            <person name="Casella L.G."/>
            <person name="Chase E."/>
            <person name="Conrad J.W."/>
            <person name="Cruz M.C."/>
            <person name="Dunlap D.S."/>
            <person name="Duran L."/>
            <person name="Fahsbender E.M."/>
            <person name="Goldsmith D.B."/>
            <person name="Keeley R.F."/>
            <person name="Kondoff M.R."/>
            <person name="Kussy B.I."/>
            <person name="Lane M.K."/>
            <person name="Lawler S."/>
            <person name="Leigh B.A."/>
            <person name="Lewis C."/>
            <person name="Lostal L.M."/>
            <person name="Marking D."/>
            <person name="Mancera P.A."/>
            <person name="McClenthan E.C."/>
            <person name="McIntyre E.A."/>
            <person name="Mine J.A."/>
            <person name="Modi S."/>
            <person name="Moore B.D."/>
            <person name="Morgan W.A."/>
            <person name="Nelson K.M."/>
            <person name="Nguyen K.N."/>
            <person name="Ogburn N."/>
            <person name="Parrino D.G."/>
            <person name="Pedapudi A.D."/>
            <person name="Pelham R.P."/>
            <person name="Preece A.M."/>
            <person name="Rampersad E.A."/>
            <person name="Richardson J.C."/>
            <person name="Rodgers C.M."/>
            <person name="Schaffer B.L."/>
            <person name="Sheridan N.E."/>
            <person name="Solone M.R."/>
            <person name="Staley Z.R."/>
            <person name="Tabuchi M."/>
            <person name="Waide R.J."/>
            <person name="Wanjugi P.W."/>
            <person name="Young S."/>
            <person name="Clum A."/>
            <person name="Daum C."/>
            <person name="Huntemann M."/>
            <person name="Ivanova N."/>
            <person name="Kyrpides N."/>
            <person name="Mikhailova N."/>
            <person name="Palaniappan K."/>
            <person name="Pillay M."/>
            <person name="Reddy T.B.K."/>
            <person name="Shapiro N."/>
            <person name="Stamatis D."/>
            <person name="Varghese N."/>
            <person name="Woyke T."/>
            <person name="Boden R."/>
            <person name="Freyermuth S.K."/>
            <person name="Kerfeld C.A."/>
        </authorList>
    </citation>
    <scope>NUCLEOTIDE SEQUENCE [LARGE SCALE GENOMIC DNA]</scope>
    <source>
        <strain evidence="1 2">JR-2</strain>
    </source>
</reference>
<name>A0A410H2D6_9GAMM</name>
<evidence type="ECO:0008006" key="3">
    <source>
        <dbReference type="Google" id="ProtNLM"/>
    </source>
</evidence>
<gene>
    <name evidence="1" type="ORF">EPV75_05090</name>
</gene>
<organism evidence="1 2">
    <name type="scientific">Hydrogenovibrio thermophilus</name>
    <dbReference type="NCBI Taxonomy" id="265883"/>
    <lineage>
        <taxon>Bacteria</taxon>
        <taxon>Pseudomonadati</taxon>
        <taxon>Pseudomonadota</taxon>
        <taxon>Gammaproteobacteria</taxon>
        <taxon>Thiotrichales</taxon>
        <taxon>Piscirickettsiaceae</taxon>
        <taxon>Hydrogenovibrio</taxon>
    </lineage>
</organism>
<dbReference type="AlphaFoldDB" id="A0A410H2D6"/>
<dbReference type="RefSeq" id="WP_128384674.1">
    <property type="nucleotide sequence ID" value="NZ_CP035033.1"/>
</dbReference>
<protein>
    <recommendedName>
        <fullName evidence="3">Class I SAM-dependent methyltransferase</fullName>
    </recommendedName>
</protein>
<keyword evidence="2" id="KW-1185">Reference proteome</keyword>
<dbReference type="Proteomes" id="UP000285478">
    <property type="component" value="Chromosome"/>
</dbReference>